<protein>
    <submittedName>
        <fullName evidence="10">MFS transporter</fullName>
    </submittedName>
</protein>
<evidence type="ECO:0000256" key="8">
    <source>
        <dbReference type="SAM" id="Phobius"/>
    </source>
</evidence>
<dbReference type="AlphaFoldDB" id="A0A263D0N2"/>
<reference evidence="10 11" key="1">
    <citation type="submission" date="2017-07" db="EMBL/GenBank/DDBJ databases">
        <title>Amycolatopsis antarcticus sp. nov., isolated from the surface of an Antarcticus brown macroalga.</title>
        <authorList>
            <person name="Wang J."/>
            <person name="Leiva S."/>
            <person name="Huang J."/>
            <person name="Huang Y."/>
        </authorList>
    </citation>
    <scope>NUCLEOTIDE SEQUENCE [LARGE SCALE GENOMIC DNA]</scope>
    <source>
        <strain evidence="10 11">AU-G6</strain>
    </source>
</reference>
<comment type="caution">
    <text evidence="10">The sequence shown here is derived from an EMBL/GenBank/DDBJ whole genome shotgun (WGS) entry which is preliminary data.</text>
</comment>
<comment type="subcellular location">
    <subcellularLocation>
        <location evidence="1">Cell membrane</location>
        <topology evidence="1">Multi-pass membrane protein</topology>
    </subcellularLocation>
</comment>
<evidence type="ECO:0000256" key="2">
    <source>
        <dbReference type="ARBA" id="ARBA00022448"/>
    </source>
</evidence>
<evidence type="ECO:0000256" key="7">
    <source>
        <dbReference type="SAM" id="MobiDB-lite"/>
    </source>
</evidence>
<proteinExistence type="predicted"/>
<name>A0A263D0N2_9PSEU</name>
<evidence type="ECO:0000256" key="5">
    <source>
        <dbReference type="ARBA" id="ARBA00022989"/>
    </source>
</evidence>
<feature type="transmembrane region" description="Helical" evidence="8">
    <location>
        <begin position="144"/>
        <end position="164"/>
    </location>
</feature>
<dbReference type="InParanoid" id="A0A263D0N2"/>
<organism evidence="10 11">
    <name type="scientific">Amycolatopsis antarctica</name>
    <dbReference type="NCBI Taxonomy" id="1854586"/>
    <lineage>
        <taxon>Bacteria</taxon>
        <taxon>Bacillati</taxon>
        <taxon>Actinomycetota</taxon>
        <taxon>Actinomycetes</taxon>
        <taxon>Pseudonocardiales</taxon>
        <taxon>Pseudonocardiaceae</taxon>
        <taxon>Amycolatopsis</taxon>
    </lineage>
</organism>
<dbReference type="InterPro" id="IPR020846">
    <property type="entry name" value="MFS_dom"/>
</dbReference>
<keyword evidence="2" id="KW-0813">Transport</keyword>
<feature type="transmembrane region" description="Helical" evidence="8">
    <location>
        <begin position="338"/>
        <end position="357"/>
    </location>
</feature>
<evidence type="ECO:0000259" key="9">
    <source>
        <dbReference type="PROSITE" id="PS50850"/>
    </source>
</evidence>
<evidence type="ECO:0000313" key="10">
    <source>
        <dbReference type="EMBL" id="OZM71911.1"/>
    </source>
</evidence>
<feature type="transmembrane region" description="Helical" evidence="8">
    <location>
        <begin position="273"/>
        <end position="298"/>
    </location>
</feature>
<keyword evidence="5 8" id="KW-1133">Transmembrane helix</keyword>
<evidence type="ECO:0000256" key="3">
    <source>
        <dbReference type="ARBA" id="ARBA00022475"/>
    </source>
</evidence>
<dbReference type="EMBL" id="NKYE01000010">
    <property type="protein sequence ID" value="OZM71911.1"/>
    <property type="molecule type" value="Genomic_DNA"/>
</dbReference>
<feature type="region of interest" description="Disordered" evidence="7">
    <location>
        <begin position="506"/>
        <end position="525"/>
    </location>
</feature>
<feature type="transmembrane region" description="Helical" evidence="8">
    <location>
        <begin position="86"/>
        <end position="105"/>
    </location>
</feature>
<dbReference type="GO" id="GO:0022857">
    <property type="term" value="F:transmembrane transporter activity"/>
    <property type="evidence" value="ECO:0007669"/>
    <property type="project" value="InterPro"/>
</dbReference>
<evidence type="ECO:0000256" key="6">
    <source>
        <dbReference type="ARBA" id="ARBA00023136"/>
    </source>
</evidence>
<dbReference type="SUPFAM" id="SSF103473">
    <property type="entry name" value="MFS general substrate transporter"/>
    <property type="match status" value="1"/>
</dbReference>
<dbReference type="PANTHER" id="PTHR42718">
    <property type="entry name" value="MAJOR FACILITATOR SUPERFAMILY MULTIDRUG TRANSPORTER MFSC"/>
    <property type="match status" value="1"/>
</dbReference>
<dbReference type="Proteomes" id="UP000242444">
    <property type="component" value="Unassembled WGS sequence"/>
</dbReference>
<feature type="transmembrane region" description="Helical" evidence="8">
    <location>
        <begin position="410"/>
        <end position="430"/>
    </location>
</feature>
<dbReference type="Pfam" id="PF07690">
    <property type="entry name" value="MFS_1"/>
    <property type="match status" value="1"/>
</dbReference>
<feature type="transmembrane region" description="Helical" evidence="8">
    <location>
        <begin position="236"/>
        <end position="252"/>
    </location>
</feature>
<evidence type="ECO:0000313" key="11">
    <source>
        <dbReference type="Proteomes" id="UP000242444"/>
    </source>
</evidence>
<feature type="transmembrane region" description="Helical" evidence="8">
    <location>
        <begin position="478"/>
        <end position="499"/>
    </location>
</feature>
<dbReference type="InterPro" id="IPR036259">
    <property type="entry name" value="MFS_trans_sf"/>
</dbReference>
<dbReference type="OrthoDB" id="4172724at2"/>
<keyword evidence="4 8" id="KW-0812">Transmembrane</keyword>
<dbReference type="PANTHER" id="PTHR42718:SF47">
    <property type="entry name" value="METHYL VIOLOGEN RESISTANCE PROTEIN SMVA"/>
    <property type="match status" value="1"/>
</dbReference>
<evidence type="ECO:0000256" key="1">
    <source>
        <dbReference type="ARBA" id="ARBA00004651"/>
    </source>
</evidence>
<evidence type="ECO:0000256" key="4">
    <source>
        <dbReference type="ARBA" id="ARBA00022692"/>
    </source>
</evidence>
<dbReference type="RefSeq" id="WP_094863868.1">
    <property type="nucleotide sequence ID" value="NZ_NKYE01000010.1"/>
</dbReference>
<dbReference type="InterPro" id="IPR011701">
    <property type="entry name" value="MFS"/>
</dbReference>
<feature type="transmembrane region" description="Helical" evidence="8">
    <location>
        <begin position="62"/>
        <end position="79"/>
    </location>
</feature>
<feature type="transmembrane region" description="Helical" evidence="8">
    <location>
        <begin position="111"/>
        <end position="132"/>
    </location>
</feature>
<keyword evidence="6 8" id="KW-0472">Membrane</keyword>
<sequence>MGASQTTGNGARAGRREWIGLAVLTLPTLLVSVDVSVLFLALPHLTADLGASSTEQLWISDIYGFMVAGFLVTMGTLGDRIGRRKLLLIGGSAFACASLLAAFSTTPEMLIVARALLGISGATLLPSTMALISSMFRDPKQMGVAIAVWGTAFMSGVALGPVIGGALLSTFWWGAVFLMGVPIMLLLVLSAPFLLPESRDPAGGRIDAGSVALSMVAILLVIYALKEFAKEGLEPLAIAGLLAGAAVGALFLRRQRGLADPLLDLSLFRHRSLTAALILSLFVGALQSGTGLLVALHLQTVAGFSPLESGLCLVPPALTLMLAINVSPHIARRVRPAFVLAGGMAIAVAGQLMIAQVDATGSVAYLITGVAVSYFGVGPAAALLNHLILDTAPPEKAGSASSVSGTAGEFGVAMGIAALGSLGAVVYQGALTVPEGVPGDIAAAAAENVNGAVASAGQVPPAVGTELLDSAREAFTSGLNVVAIVSAVLFAALGTLAVARLRDVPPTGSEHGEQSDVDSAAVAAH</sequence>
<gene>
    <name evidence="10" type="ORF">CFN78_17320</name>
</gene>
<feature type="domain" description="Major facilitator superfamily (MFS) profile" evidence="9">
    <location>
        <begin position="20"/>
        <end position="503"/>
    </location>
</feature>
<feature type="transmembrane region" description="Helical" evidence="8">
    <location>
        <begin position="206"/>
        <end position="224"/>
    </location>
</feature>
<dbReference type="CDD" id="cd17321">
    <property type="entry name" value="MFS_MMR_MDR_like"/>
    <property type="match status" value="1"/>
</dbReference>
<keyword evidence="11" id="KW-1185">Reference proteome</keyword>
<feature type="transmembrane region" description="Helical" evidence="8">
    <location>
        <begin position="363"/>
        <end position="389"/>
    </location>
</feature>
<dbReference type="GO" id="GO:0005886">
    <property type="term" value="C:plasma membrane"/>
    <property type="evidence" value="ECO:0007669"/>
    <property type="project" value="UniProtKB-SubCell"/>
</dbReference>
<feature type="transmembrane region" description="Helical" evidence="8">
    <location>
        <begin position="170"/>
        <end position="194"/>
    </location>
</feature>
<dbReference type="Gene3D" id="1.20.1720.10">
    <property type="entry name" value="Multidrug resistance protein D"/>
    <property type="match status" value="1"/>
</dbReference>
<dbReference type="PROSITE" id="PS50850">
    <property type="entry name" value="MFS"/>
    <property type="match status" value="1"/>
</dbReference>
<feature type="transmembrane region" description="Helical" evidence="8">
    <location>
        <begin position="304"/>
        <end position="326"/>
    </location>
</feature>
<keyword evidence="3" id="KW-1003">Cell membrane</keyword>
<dbReference type="Gene3D" id="1.20.1250.20">
    <property type="entry name" value="MFS general substrate transporter like domains"/>
    <property type="match status" value="1"/>
</dbReference>
<feature type="transmembrane region" description="Helical" evidence="8">
    <location>
        <begin position="21"/>
        <end position="42"/>
    </location>
</feature>
<accession>A0A263D0N2</accession>